<name>A0AA46NFW2_9GAMM</name>
<evidence type="ECO:0000313" key="1">
    <source>
        <dbReference type="EMBL" id="UYF72758.1"/>
    </source>
</evidence>
<dbReference type="Gene3D" id="1.10.10.10">
    <property type="entry name" value="Winged helix-like DNA-binding domain superfamily/Winged helix DNA-binding domain"/>
    <property type="match status" value="1"/>
</dbReference>
<organism evidence="1 2">
    <name type="scientific">Acinetobacter ursingii</name>
    <dbReference type="NCBI Taxonomy" id="108980"/>
    <lineage>
        <taxon>Bacteria</taxon>
        <taxon>Pseudomonadati</taxon>
        <taxon>Pseudomonadota</taxon>
        <taxon>Gammaproteobacteria</taxon>
        <taxon>Moraxellales</taxon>
        <taxon>Moraxellaceae</taxon>
        <taxon>Acinetobacter</taxon>
    </lineage>
</organism>
<gene>
    <name evidence="1" type="ORF">LSO60_05720</name>
</gene>
<proteinExistence type="predicted"/>
<dbReference type="RefSeq" id="WP_263513080.1">
    <property type="nucleotide sequence ID" value="NZ_CP089051.1"/>
</dbReference>
<evidence type="ECO:0000313" key="2">
    <source>
        <dbReference type="Proteomes" id="UP001164064"/>
    </source>
</evidence>
<reference evidence="1" key="1">
    <citation type="journal article" date="2022" name="J Glob Antimicrob Resist">
        <title>Comparative analysis of IMP-4- and OXA-58-containing plasmids of three carbapenemase-producing Acinetobacter ursingii strains in the Netherlands.</title>
        <authorList>
            <person name="Hendrickx A.P.A."/>
            <person name="Schade R.P."/>
            <person name="Landman F."/>
            <person name="Bosch T."/>
            <person name="Schouls L.M."/>
            <person name="van Dijk K."/>
        </authorList>
    </citation>
    <scope>NUCLEOTIDE SEQUENCE</scope>
    <source>
        <strain evidence="1">RIVM_C010559</strain>
    </source>
</reference>
<dbReference type="InterPro" id="IPR036388">
    <property type="entry name" value="WH-like_DNA-bd_sf"/>
</dbReference>
<sequence length="288" mass="32712">MNLAHKHNSPQGEVIEFPKQERQVMSQKAEGHTPLPNFICDEGYLAVLDGDAIACLIFINRYVSGFHVENRALGESLVMKITGIKDKRTVRKKMAELEKFGLISIQKEHGKSSVYTLTFDERKPVELVTRGATSNIKVGTSHVTRPVTSHATSTSDMACHPVKENILKENIKNMCGENQVDSVLKLWTPEIQTLNAWLQRSGIAKMTQQEIDSWLIEINGYYSTKIESGSVTETQMYSNFVKWIKRSFTTRKPAPQQQIDSRNVNQAWANVQTNYEPVEPVELEDWML</sequence>
<dbReference type="Proteomes" id="UP001164064">
    <property type="component" value="Chromosome"/>
</dbReference>
<dbReference type="AlphaFoldDB" id="A0AA46NFW2"/>
<accession>A0AA46NFW2</accession>
<dbReference type="EMBL" id="CP089051">
    <property type="protein sequence ID" value="UYF72758.1"/>
    <property type="molecule type" value="Genomic_DNA"/>
</dbReference>
<protein>
    <submittedName>
        <fullName evidence="1">Replication protein</fullName>
    </submittedName>
</protein>